<dbReference type="PROSITE" id="PS00086">
    <property type="entry name" value="CYTOCHROME_P450"/>
    <property type="match status" value="1"/>
</dbReference>
<dbReference type="InterPro" id="IPR036396">
    <property type="entry name" value="Cyt_P450_sf"/>
</dbReference>
<dbReference type="Pfam" id="PF00067">
    <property type="entry name" value="p450"/>
    <property type="match status" value="1"/>
</dbReference>
<evidence type="ECO:0000256" key="3">
    <source>
        <dbReference type="RuleBase" id="RU000461"/>
    </source>
</evidence>
<dbReference type="CDD" id="cd11053">
    <property type="entry name" value="CYP110-like"/>
    <property type="match status" value="1"/>
</dbReference>
<dbReference type="RefSeq" id="WP_260192797.1">
    <property type="nucleotide sequence ID" value="NZ_JAFFZE010000015.1"/>
</dbReference>
<dbReference type="PRINTS" id="PR00385">
    <property type="entry name" value="P450"/>
</dbReference>
<proteinExistence type="inferred from homology"/>
<evidence type="ECO:0000256" key="2">
    <source>
        <dbReference type="ARBA" id="ARBA00010617"/>
    </source>
</evidence>
<keyword evidence="3" id="KW-0479">Metal-binding</keyword>
<comment type="similarity">
    <text evidence="2 3">Belongs to the cytochrome P450 family.</text>
</comment>
<sequence>MSTLETTNTTLPPGPRLPSLVQTLLFLVARRQTHQHLQRRFGDVFTTRITGRQMLVTLADPEHIREVFAGSPTVFHAGQGNSILRPVMGKHSVLVTDEDEHQRARKLLMPAFNGAALRGYGDMMASLAAADAEAWPVGRPFAVHRRMNAVTLEIILRVVFGLGEGARLTDLRPRLRRISDIGPLTVLGWNYPNLGRYGPWRRNRENLRDVDRLLYAEIADRRGAGDLADRGDVLSRLLTAGGGDLADAEVRDQMITLLLAGHETTATALAWSFHELARRPAVQRRAQRAADDGDEDYLQAVAKESMRRRPVVQNVARALTEPTEVAGYLLPAGTIVGPSILLVHRNPGLHEDPVDFRPERFVGRGPEAGTWIPFGGGVRRCLGAGFSLREAGAVLREVLIRYDLRPDRARPEFPKPRNVTLVPARGARIIATPRSQA</sequence>
<dbReference type="InterPro" id="IPR050121">
    <property type="entry name" value="Cytochrome_P450_monoxygenase"/>
</dbReference>
<evidence type="ECO:0000256" key="1">
    <source>
        <dbReference type="ARBA" id="ARBA00001971"/>
    </source>
</evidence>
<evidence type="ECO:0000313" key="5">
    <source>
        <dbReference type="Proteomes" id="UP001156441"/>
    </source>
</evidence>
<dbReference type="InterPro" id="IPR001128">
    <property type="entry name" value="Cyt_P450"/>
</dbReference>
<reference evidence="4 5" key="1">
    <citation type="submission" date="2021-02" db="EMBL/GenBank/DDBJ databases">
        <title>Actinophytocola xerophila sp. nov., isolated from soil of cotton cropping field.</title>
        <authorList>
            <person name="Huang R."/>
            <person name="Chen X."/>
            <person name="Ge X."/>
            <person name="Liu W."/>
        </authorList>
    </citation>
    <scope>NUCLEOTIDE SEQUENCE [LARGE SCALE GENOMIC DNA]</scope>
    <source>
        <strain evidence="4 5">S1-96</strain>
    </source>
</reference>
<dbReference type="EMBL" id="JAFFZE010000015">
    <property type="protein sequence ID" value="MCT2585274.1"/>
    <property type="molecule type" value="Genomic_DNA"/>
</dbReference>
<dbReference type="SUPFAM" id="SSF48264">
    <property type="entry name" value="Cytochrome P450"/>
    <property type="match status" value="1"/>
</dbReference>
<dbReference type="PANTHER" id="PTHR24305:SF166">
    <property type="entry name" value="CYTOCHROME P450 12A4, MITOCHONDRIAL-RELATED"/>
    <property type="match status" value="1"/>
</dbReference>
<gene>
    <name evidence="4" type="ORF">JT362_19335</name>
</gene>
<organism evidence="4 5">
    <name type="scientific">Actinophytocola gossypii</name>
    <dbReference type="NCBI Taxonomy" id="2812003"/>
    <lineage>
        <taxon>Bacteria</taxon>
        <taxon>Bacillati</taxon>
        <taxon>Actinomycetota</taxon>
        <taxon>Actinomycetes</taxon>
        <taxon>Pseudonocardiales</taxon>
        <taxon>Pseudonocardiaceae</taxon>
    </lineage>
</organism>
<comment type="caution">
    <text evidence="4">The sequence shown here is derived from an EMBL/GenBank/DDBJ whole genome shotgun (WGS) entry which is preliminary data.</text>
</comment>
<name>A0ABT2JCI1_9PSEU</name>
<keyword evidence="3" id="KW-0503">Monooxygenase</keyword>
<keyword evidence="3" id="KW-0349">Heme</keyword>
<dbReference type="InterPro" id="IPR017972">
    <property type="entry name" value="Cyt_P450_CS"/>
</dbReference>
<comment type="cofactor">
    <cofactor evidence="1">
        <name>heme</name>
        <dbReference type="ChEBI" id="CHEBI:30413"/>
    </cofactor>
</comment>
<dbReference type="InterPro" id="IPR002401">
    <property type="entry name" value="Cyt_P450_E_grp-I"/>
</dbReference>
<accession>A0ABT2JCI1</accession>
<dbReference type="Gene3D" id="1.10.630.10">
    <property type="entry name" value="Cytochrome P450"/>
    <property type="match status" value="1"/>
</dbReference>
<keyword evidence="5" id="KW-1185">Reference proteome</keyword>
<dbReference type="Proteomes" id="UP001156441">
    <property type="component" value="Unassembled WGS sequence"/>
</dbReference>
<dbReference type="PANTHER" id="PTHR24305">
    <property type="entry name" value="CYTOCHROME P450"/>
    <property type="match status" value="1"/>
</dbReference>
<dbReference type="PRINTS" id="PR00463">
    <property type="entry name" value="EP450I"/>
</dbReference>
<keyword evidence="3" id="KW-0408">Iron</keyword>
<protein>
    <submittedName>
        <fullName evidence="4">Cytochrome P450</fullName>
    </submittedName>
</protein>
<keyword evidence="3" id="KW-0560">Oxidoreductase</keyword>
<evidence type="ECO:0000313" key="4">
    <source>
        <dbReference type="EMBL" id="MCT2585274.1"/>
    </source>
</evidence>